<reference evidence="12" key="1">
    <citation type="submission" date="2017-03" db="EMBL/GenBank/DDBJ databases">
        <title>Phytopthora megakarya and P. palmivora, two closely related causual agents of cacao black pod achieved similar genome size and gene model numbers by different mechanisms.</title>
        <authorList>
            <person name="Ali S."/>
            <person name="Shao J."/>
            <person name="Larry D.J."/>
            <person name="Kronmiller B."/>
            <person name="Shen D."/>
            <person name="Strem M.D."/>
            <person name="Melnick R.L."/>
            <person name="Guiltinan M.J."/>
            <person name="Tyler B.M."/>
            <person name="Meinhardt L.W."/>
            <person name="Bailey B.A."/>
        </authorList>
    </citation>
    <scope>NUCLEOTIDE SEQUENCE [LARGE SCALE GENOMIC DNA]</scope>
    <source>
        <strain evidence="12">zdho120</strain>
    </source>
</reference>
<evidence type="ECO:0000256" key="6">
    <source>
        <dbReference type="ARBA" id="ARBA00022840"/>
    </source>
</evidence>
<keyword evidence="2" id="KW-0813">Transport</keyword>
<evidence type="ECO:0000256" key="5">
    <source>
        <dbReference type="ARBA" id="ARBA00022741"/>
    </source>
</evidence>
<evidence type="ECO:0000313" key="12">
    <source>
        <dbReference type="Proteomes" id="UP000198211"/>
    </source>
</evidence>
<gene>
    <name evidence="11" type="ORF">PHMEG_00034905</name>
</gene>
<comment type="caution">
    <text evidence="11">The sequence shown here is derived from an EMBL/GenBank/DDBJ whole genome shotgun (WGS) entry which is preliminary data.</text>
</comment>
<dbReference type="GO" id="GO:0012505">
    <property type="term" value="C:endomembrane system"/>
    <property type="evidence" value="ECO:0007669"/>
    <property type="project" value="UniProtKB-SubCell"/>
</dbReference>
<dbReference type="Gene3D" id="1.20.1560.10">
    <property type="entry name" value="ABC transporter type 1, transmembrane domain"/>
    <property type="match status" value="1"/>
</dbReference>
<feature type="transmembrane region" description="Helical" evidence="9">
    <location>
        <begin position="134"/>
        <end position="152"/>
    </location>
</feature>
<comment type="subcellular location">
    <subcellularLocation>
        <location evidence="1">Endomembrane system</location>
        <topology evidence="1">Multi-pass membrane protein</topology>
    </subcellularLocation>
</comment>
<feature type="transmembrane region" description="Helical" evidence="9">
    <location>
        <begin position="213"/>
        <end position="231"/>
    </location>
</feature>
<evidence type="ECO:0000259" key="10">
    <source>
        <dbReference type="PROSITE" id="PS50929"/>
    </source>
</evidence>
<dbReference type="OrthoDB" id="112548at2759"/>
<dbReference type="InterPro" id="IPR011527">
    <property type="entry name" value="ABC1_TM_dom"/>
</dbReference>
<evidence type="ECO:0000256" key="2">
    <source>
        <dbReference type="ARBA" id="ARBA00022448"/>
    </source>
</evidence>
<dbReference type="InterPro" id="IPR050173">
    <property type="entry name" value="ABC_transporter_C-like"/>
</dbReference>
<evidence type="ECO:0000256" key="1">
    <source>
        <dbReference type="ARBA" id="ARBA00004127"/>
    </source>
</evidence>
<dbReference type="Proteomes" id="UP000198211">
    <property type="component" value="Unassembled WGS sequence"/>
</dbReference>
<keyword evidence="8 9" id="KW-0472">Membrane</keyword>
<dbReference type="GO" id="GO:0016020">
    <property type="term" value="C:membrane"/>
    <property type="evidence" value="ECO:0007669"/>
    <property type="project" value="InterPro"/>
</dbReference>
<evidence type="ECO:0000256" key="4">
    <source>
        <dbReference type="ARBA" id="ARBA00022737"/>
    </source>
</evidence>
<evidence type="ECO:0000256" key="7">
    <source>
        <dbReference type="ARBA" id="ARBA00022989"/>
    </source>
</evidence>
<organism evidence="11 12">
    <name type="scientific">Phytophthora megakarya</name>
    <dbReference type="NCBI Taxonomy" id="4795"/>
    <lineage>
        <taxon>Eukaryota</taxon>
        <taxon>Sar</taxon>
        <taxon>Stramenopiles</taxon>
        <taxon>Oomycota</taxon>
        <taxon>Peronosporomycetes</taxon>
        <taxon>Peronosporales</taxon>
        <taxon>Peronosporaceae</taxon>
        <taxon>Phytophthora</taxon>
    </lineage>
</organism>
<evidence type="ECO:0000256" key="9">
    <source>
        <dbReference type="SAM" id="Phobius"/>
    </source>
</evidence>
<name>A0A225UQ61_9STRA</name>
<dbReference type="PROSITE" id="PS50929">
    <property type="entry name" value="ABC_TM1F"/>
    <property type="match status" value="1"/>
</dbReference>
<dbReference type="STRING" id="4795.A0A225UQ61"/>
<dbReference type="Pfam" id="PF00664">
    <property type="entry name" value="ABC_membrane"/>
    <property type="match status" value="1"/>
</dbReference>
<dbReference type="AlphaFoldDB" id="A0A225UQ61"/>
<protein>
    <recommendedName>
        <fullName evidence="10">ABC transmembrane type-1 domain-containing protein</fullName>
    </recommendedName>
</protein>
<dbReference type="InterPro" id="IPR036640">
    <property type="entry name" value="ABC1_TM_sf"/>
</dbReference>
<dbReference type="EMBL" id="NBNE01013333">
    <property type="protein sequence ID" value="OWY95163.1"/>
    <property type="molecule type" value="Genomic_DNA"/>
</dbReference>
<dbReference type="SUPFAM" id="SSF90123">
    <property type="entry name" value="ABC transporter transmembrane region"/>
    <property type="match status" value="1"/>
</dbReference>
<dbReference type="GO" id="GO:0140359">
    <property type="term" value="F:ABC-type transporter activity"/>
    <property type="evidence" value="ECO:0007669"/>
    <property type="project" value="InterPro"/>
</dbReference>
<dbReference type="InterPro" id="IPR044746">
    <property type="entry name" value="ABCC_6TM_D1"/>
</dbReference>
<keyword evidence="5" id="KW-0547">Nucleotide-binding</keyword>
<keyword evidence="6" id="KW-0067">ATP-binding</keyword>
<feature type="domain" description="ABC transmembrane type-1" evidence="10">
    <location>
        <begin position="1"/>
        <end position="236"/>
    </location>
</feature>
<evidence type="ECO:0000313" key="11">
    <source>
        <dbReference type="EMBL" id="OWY95163.1"/>
    </source>
</evidence>
<dbReference type="PANTHER" id="PTHR24223">
    <property type="entry name" value="ATP-BINDING CASSETTE SUB-FAMILY C"/>
    <property type="match status" value="1"/>
</dbReference>
<feature type="non-terminal residue" evidence="11">
    <location>
        <position position="236"/>
    </location>
</feature>
<keyword evidence="3 9" id="KW-0812">Transmembrane</keyword>
<keyword evidence="12" id="KW-1185">Reference proteome</keyword>
<evidence type="ECO:0000256" key="8">
    <source>
        <dbReference type="ARBA" id="ARBA00023136"/>
    </source>
</evidence>
<accession>A0A225UQ61</accession>
<dbReference type="PANTHER" id="PTHR24223:SF443">
    <property type="entry name" value="MULTIDRUG-RESISTANCE LIKE PROTEIN 1, ISOFORM I"/>
    <property type="match status" value="1"/>
</dbReference>
<evidence type="ECO:0000256" key="3">
    <source>
        <dbReference type="ARBA" id="ARBA00022692"/>
    </source>
</evidence>
<feature type="transmembrane region" description="Helical" evidence="9">
    <location>
        <begin position="104"/>
        <end position="128"/>
    </location>
</feature>
<dbReference type="CDD" id="cd18579">
    <property type="entry name" value="ABC_6TM_ABCC_D1"/>
    <property type="match status" value="1"/>
</dbReference>
<keyword evidence="7 9" id="KW-1133">Transmembrane helix</keyword>
<proteinExistence type="predicted"/>
<keyword evidence="4" id="KW-0677">Repeat</keyword>
<dbReference type="GO" id="GO:0005524">
    <property type="term" value="F:ATP binding"/>
    <property type="evidence" value="ECO:0007669"/>
    <property type="project" value="UniProtKB-KW"/>
</dbReference>
<feature type="transmembrane region" description="Helical" evidence="9">
    <location>
        <begin position="32"/>
        <end position="56"/>
    </location>
</feature>
<sequence>MSYVVALGLQSYVAQALLEFLNNEENIFHISSGYWLMVMMTGSSLVAVLSLNYVFFVSARIGINMRSLTMSLIYDKALRLSSEARQEYTTGEILTLMSVDTERVFHFVAHGPWLVMGPLGFAISIMLVGVLFDFYSSIAGAAVLIVVMIFSVQQGDRIAKLQKQLLQVIDERVKVTSEALQGIRVMKFYAWEDSLAQRVDKLRVREVTLLRKFHLYQVINTVMLFVTPTYLSGVTL</sequence>